<feature type="transmembrane region" description="Helical" evidence="5">
    <location>
        <begin position="285"/>
        <end position="308"/>
    </location>
</feature>
<feature type="transmembrane region" description="Helical" evidence="5">
    <location>
        <begin position="329"/>
        <end position="350"/>
    </location>
</feature>
<feature type="transmembrane region" description="Helical" evidence="5">
    <location>
        <begin position="35"/>
        <end position="56"/>
    </location>
</feature>
<dbReference type="Pfam" id="PF12698">
    <property type="entry name" value="ABC2_membrane_3"/>
    <property type="match status" value="1"/>
</dbReference>
<evidence type="ECO:0000259" key="6">
    <source>
        <dbReference type="Pfam" id="PF12698"/>
    </source>
</evidence>
<keyword evidence="3 5" id="KW-1133">Transmembrane helix</keyword>
<dbReference type="AlphaFoldDB" id="A0A939DU67"/>
<dbReference type="EMBL" id="JAEMWU010000001">
    <property type="protein sequence ID" value="MBN8204529.1"/>
    <property type="molecule type" value="Genomic_DNA"/>
</dbReference>
<reference evidence="7" key="1">
    <citation type="submission" date="2020-12" db="EMBL/GenBank/DDBJ databases">
        <title>PHA producing bacteria isolated from mangrove.</title>
        <authorList>
            <person name="Zheng W."/>
            <person name="Yu S."/>
            <person name="Huang Y."/>
        </authorList>
    </citation>
    <scope>NUCLEOTIDE SEQUENCE</scope>
    <source>
        <strain evidence="7">GN8-5</strain>
    </source>
</reference>
<dbReference type="GO" id="GO:0016020">
    <property type="term" value="C:membrane"/>
    <property type="evidence" value="ECO:0007669"/>
    <property type="project" value="UniProtKB-SubCell"/>
</dbReference>
<gene>
    <name evidence="7" type="ORF">JF543_00985</name>
</gene>
<sequence length="369" mass="38559">MSIPTAPARPRALSTSRGAWLVAEREIGARVRSKAFLISTVILVLAVFGGILWMGIASSSSGTTSIAAVGGAADGLAASDAYEVTEVTGRADAEELVRSGDVEAAVIEDSASPTGVIIIADESAPEGLVAALSVAPTVELLTPDAPDFGARYVLGLLFGLVFMMAAISFGTPITTSVVEEKQTRIIEILLSAIPARVLLAGKVIGNTVLALGQILLLIGVAMVGLIVTGQDDLLRGFGAPVLWFAVFFLFGFILLAAMFAAAGSLVSRQEDAGATLTPVMYLTMIPYFLVIFFGGNSTVMTVLSYVPFSAPVAMPIRLFFSEAQWWEPLAALALLLASCVAMILLGAKIYENSLLRMGARVSLKDALRG</sequence>
<evidence type="ECO:0000256" key="4">
    <source>
        <dbReference type="ARBA" id="ARBA00023136"/>
    </source>
</evidence>
<feature type="transmembrane region" description="Helical" evidence="5">
    <location>
        <begin position="152"/>
        <end position="173"/>
    </location>
</feature>
<dbReference type="PANTHER" id="PTHR43471:SF3">
    <property type="entry name" value="ABC TRANSPORTER PERMEASE PROTEIN NATB"/>
    <property type="match status" value="1"/>
</dbReference>
<feature type="transmembrane region" description="Helical" evidence="5">
    <location>
        <begin position="241"/>
        <end position="265"/>
    </location>
</feature>
<protein>
    <submittedName>
        <fullName evidence="7">ABC transporter permease</fullName>
    </submittedName>
</protein>
<evidence type="ECO:0000256" key="5">
    <source>
        <dbReference type="SAM" id="Phobius"/>
    </source>
</evidence>
<keyword evidence="2 5" id="KW-0812">Transmembrane</keyword>
<evidence type="ECO:0000256" key="3">
    <source>
        <dbReference type="ARBA" id="ARBA00022989"/>
    </source>
</evidence>
<organism evidence="7 8">
    <name type="scientific">Microbacterium esteraromaticum</name>
    <dbReference type="NCBI Taxonomy" id="57043"/>
    <lineage>
        <taxon>Bacteria</taxon>
        <taxon>Bacillati</taxon>
        <taxon>Actinomycetota</taxon>
        <taxon>Actinomycetes</taxon>
        <taxon>Micrococcales</taxon>
        <taxon>Microbacteriaceae</taxon>
        <taxon>Microbacterium</taxon>
    </lineage>
</organism>
<name>A0A939DU67_9MICO</name>
<evidence type="ECO:0000256" key="1">
    <source>
        <dbReference type="ARBA" id="ARBA00004141"/>
    </source>
</evidence>
<dbReference type="Proteomes" id="UP000664385">
    <property type="component" value="Unassembled WGS sequence"/>
</dbReference>
<evidence type="ECO:0000313" key="8">
    <source>
        <dbReference type="Proteomes" id="UP000664385"/>
    </source>
</evidence>
<comment type="caution">
    <text evidence="7">The sequence shown here is derived from an EMBL/GenBank/DDBJ whole genome shotgun (WGS) entry which is preliminary data.</text>
</comment>
<dbReference type="PANTHER" id="PTHR43471">
    <property type="entry name" value="ABC TRANSPORTER PERMEASE"/>
    <property type="match status" value="1"/>
</dbReference>
<feature type="transmembrane region" description="Helical" evidence="5">
    <location>
        <begin position="210"/>
        <end position="229"/>
    </location>
</feature>
<dbReference type="InterPro" id="IPR013525">
    <property type="entry name" value="ABC2_TM"/>
</dbReference>
<keyword evidence="4 5" id="KW-0472">Membrane</keyword>
<accession>A0A939DU67</accession>
<proteinExistence type="predicted"/>
<dbReference type="GO" id="GO:0140359">
    <property type="term" value="F:ABC-type transporter activity"/>
    <property type="evidence" value="ECO:0007669"/>
    <property type="project" value="InterPro"/>
</dbReference>
<feature type="domain" description="ABC-2 type transporter transmembrane" evidence="6">
    <location>
        <begin position="34"/>
        <end position="347"/>
    </location>
</feature>
<comment type="subcellular location">
    <subcellularLocation>
        <location evidence="1">Membrane</location>
        <topology evidence="1">Multi-pass membrane protein</topology>
    </subcellularLocation>
</comment>
<evidence type="ECO:0000256" key="2">
    <source>
        <dbReference type="ARBA" id="ARBA00022692"/>
    </source>
</evidence>
<evidence type="ECO:0000313" key="7">
    <source>
        <dbReference type="EMBL" id="MBN8204529.1"/>
    </source>
</evidence>
<dbReference type="RefSeq" id="WP_206822484.1">
    <property type="nucleotide sequence ID" value="NZ_JAEMWU010000001.1"/>
</dbReference>